<organism evidence="2 3">
    <name type="scientific">Catenulispora yoronensis</name>
    <dbReference type="NCBI Taxonomy" id="450799"/>
    <lineage>
        <taxon>Bacteria</taxon>
        <taxon>Bacillati</taxon>
        <taxon>Actinomycetota</taxon>
        <taxon>Actinomycetes</taxon>
        <taxon>Catenulisporales</taxon>
        <taxon>Catenulisporaceae</taxon>
        <taxon>Catenulispora</taxon>
    </lineage>
</organism>
<dbReference type="RefSeq" id="WP_344666106.1">
    <property type="nucleotide sequence ID" value="NZ_BAAAQN010000014.1"/>
</dbReference>
<dbReference type="InterPro" id="IPR027405">
    <property type="entry name" value="YidB-like"/>
</dbReference>
<feature type="region of interest" description="Disordered" evidence="1">
    <location>
        <begin position="133"/>
        <end position="175"/>
    </location>
</feature>
<dbReference type="EMBL" id="BAAAQN010000014">
    <property type="protein sequence ID" value="GAA2028216.1"/>
    <property type="molecule type" value="Genomic_DNA"/>
</dbReference>
<dbReference type="Proteomes" id="UP001500751">
    <property type="component" value="Unassembled WGS sequence"/>
</dbReference>
<dbReference type="Gene3D" id="1.10.10.690">
    <property type="entry name" value="YidB-like"/>
    <property type="match status" value="1"/>
</dbReference>
<dbReference type="SUPFAM" id="SSF140804">
    <property type="entry name" value="YidB-like"/>
    <property type="match status" value="1"/>
</dbReference>
<dbReference type="Pfam" id="PF20159">
    <property type="entry name" value="YidB"/>
    <property type="match status" value="1"/>
</dbReference>
<proteinExistence type="predicted"/>
<protein>
    <recommendedName>
        <fullName evidence="4">DUF937 domain-containing protein</fullName>
    </recommendedName>
</protein>
<feature type="region of interest" description="Disordered" evidence="1">
    <location>
        <begin position="69"/>
        <end position="98"/>
    </location>
</feature>
<keyword evidence="3" id="KW-1185">Reference proteome</keyword>
<feature type="compositionally biased region" description="Low complexity" evidence="1">
    <location>
        <begin position="21"/>
        <end position="30"/>
    </location>
</feature>
<sequence length="175" mass="16795">MAGFDIGSLLNSVLGGSKQQGADGSQDGRSASGGGAGGLGGLVNADMLAKLGPMISSLMAGGGLSKLMGQLKGGGLGDQAKSWVSADRPNEPVTGEQLSEALGPDTISKFANTMGMTNEQAAQTMAQTLPGVVDAMTPDGKVPESVGSEAGGASSAAGATPGGNAEPGSTSEPGS</sequence>
<reference evidence="2 3" key="1">
    <citation type="journal article" date="2019" name="Int. J. Syst. Evol. Microbiol.">
        <title>The Global Catalogue of Microorganisms (GCM) 10K type strain sequencing project: providing services to taxonomists for standard genome sequencing and annotation.</title>
        <authorList>
            <consortium name="The Broad Institute Genomics Platform"/>
            <consortium name="The Broad Institute Genome Sequencing Center for Infectious Disease"/>
            <person name="Wu L."/>
            <person name="Ma J."/>
        </authorList>
    </citation>
    <scope>NUCLEOTIDE SEQUENCE [LARGE SCALE GENOMIC DNA]</scope>
    <source>
        <strain evidence="2 3">JCM 16014</strain>
    </source>
</reference>
<dbReference type="InterPro" id="IPR045372">
    <property type="entry name" value="YidB"/>
</dbReference>
<feature type="compositionally biased region" description="Low complexity" evidence="1">
    <location>
        <begin position="145"/>
        <end position="164"/>
    </location>
</feature>
<comment type="caution">
    <text evidence="2">The sequence shown here is derived from an EMBL/GenBank/DDBJ whole genome shotgun (WGS) entry which is preliminary data.</text>
</comment>
<evidence type="ECO:0008006" key="4">
    <source>
        <dbReference type="Google" id="ProtNLM"/>
    </source>
</evidence>
<gene>
    <name evidence="2" type="ORF">GCM10009839_29050</name>
</gene>
<evidence type="ECO:0000313" key="3">
    <source>
        <dbReference type="Proteomes" id="UP001500751"/>
    </source>
</evidence>
<name>A0ABN2UAF3_9ACTN</name>
<evidence type="ECO:0000313" key="2">
    <source>
        <dbReference type="EMBL" id="GAA2028216.1"/>
    </source>
</evidence>
<evidence type="ECO:0000256" key="1">
    <source>
        <dbReference type="SAM" id="MobiDB-lite"/>
    </source>
</evidence>
<feature type="region of interest" description="Disordered" evidence="1">
    <location>
        <begin position="17"/>
        <end position="36"/>
    </location>
</feature>
<accession>A0ABN2UAF3</accession>